<feature type="transmembrane region" description="Helical" evidence="7">
    <location>
        <begin position="318"/>
        <end position="340"/>
    </location>
</feature>
<gene>
    <name evidence="8" type="ORF">G5B40_17535</name>
</gene>
<dbReference type="GO" id="GO:0015297">
    <property type="term" value="F:antiporter activity"/>
    <property type="evidence" value="ECO:0007669"/>
    <property type="project" value="InterPro"/>
</dbReference>
<proteinExistence type="predicted"/>
<keyword evidence="9" id="KW-1185">Reference proteome</keyword>
<keyword evidence="4 7" id="KW-0812">Transmembrane</keyword>
<evidence type="ECO:0000256" key="7">
    <source>
        <dbReference type="SAM" id="Phobius"/>
    </source>
</evidence>
<name>A0A7L5C456_9RHOB</name>
<dbReference type="PANTHER" id="PTHR43549:SF3">
    <property type="entry name" value="MULTIDRUG RESISTANCE PROTEIN YPNP-RELATED"/>
    <property type="match status" value="1"/>
</dbReference>
<feature type="transmembrane region" description="Helical" evidence="7">
    <location>
        <begin position="138"/>
        <end position="158"/>
    </location>
</feature>
<dbReference type="InterPro" id="IPR048279">
    <property type="entry name" value="MdtK-like"/>
</dbReference>
<keyword evidence="2" id="KW-0813">Transport</keyword>
<dbReference type="KEGG" id="hdh:G5B40_17535"/>
<evidence type="ECO:0000256" key="5">
    <source>
        <dbReference type="ARBA" id="ARBA00022989"/>
    </source>
</evidence>
<evidence type="ECO:0000256" key="4">
    <source>
        <dbReference type="ARBA" id="ARBA00022692"/>
    </source>
</evidence>
<feature type="transmembrane region" description="Helical" evidence="7">
    <location>
        <begin position="275"/>
        <end position="298"/>
    </location>
</feature>
<keyword evidence="5 7" id="KW-1133">Transmembrane helix</keyword>
<evidence type="ECO:0000256" key="6">
    <source>
        <dbReference type="ARBA" id="ARBA00023136"/>
    </source>
</evidence>
<dbReference type="GO" id="GO:0005886">
    <property type="term" value="C:plasma membrane"/>
    <property type="evidence" value="ECO:0007669"/>
    <property type="project" value="UniProtKB-SubCell"/>
</dbReference>
<dbReference type="GO" id="GO:0042910">
    <property type="term" value="F:xenobiotic transmembrane transporter activity"/>
    <property type="evidence" value="ECO:0007669"/>
    <property type="project" value="InterPro"/>
</dbReference>
<feature type="transmembrane region" description="Helical" evidence="7">
    <location>
        <begin position="196"/>
        <end position="216"/>
    </location>
</feature>
<feature type="transmembrane region" description="Helical" evidence="7">
    <location>
        <begin position="99"/>
        <end position="118"/>
    </location>
</feature>
<evidence type="ECO:0000313" key="8">
    <source>
        <dbReference type="EMBL" id="QIE57084.1"/>
    </source>
</evidence>
<protein>
    <submittedName>
        <fullName evidence="8">Multidrug transporter</fullName>
    </submittedName>
</protein>
<dbReference type="PANTHER" id="PTHR43549">
    <property type="entry name" value="MULTIDRUG RESISTANCE PROTEIN YPNP-RELATED"/>
    <property type="match status" value="1"/>
</dbReference>
<feature type="transmembrane region" description="Helical" evidence="7">
    <location>
        <begin position="170"/>
        <end position="190"/>
    </location>
</feature>
<evidence type="ECO:0000256" key="3">
    <source>
        <dbReference type="ARBA" id="ARBA00022475"/>
    </source>
</evidence>
<accession>A0A7L5C456</accession>
<sequence>MADRGSGRFTTGSTMRHVAVMTAAGSAGLFFLFLVDFATLFFVSLLGDETLTAGVGFAWAIQFVTASVGIGLSIAAMALVSRSIGARKREKARSEATSAIVITVCVLTVTAISVIALRRPLCAIIGAEGEAAEVAARFLLISVSSLPFVGMSMVSASILRAEGDARRSMLVTMTGGAVALALAPLLMFTLGMGVDGAALAMVVSRAASSLTGVRFCMGRALLAPPSLRGARLMARPFFAIAGPAVATQLSTPLANLLFTWWVSDFGDSAVAGWAVASRLTVLSFGGIFALSGAIGGIIGQNYGARLGERVARTYRDALIFATCYVVSAWALLATLAPVLVRGFGVSDAGASVILAFCYVGAGGFMFNGALFVANAAFNNLGRPLWSTAFNWTRDAVVTPLALVSVPTTLGAPGVVYAQAVAGVLVGAAAVVAGWRLSRSIGFTIAPEKTDWPVAPPPTGSARAAMAMMDARRGDAAPLAKPDALD</sequence>
<dbReference type="RefSeq" id="WP_165101364.1">
    <property type="nucleotide sequence ID" value="NZ_CP049056.1"/>
</dbReference>
<evidence type="ECO:0000256" key="1">
    <source>
        <dbReference type="ARBA" id="ARBA00004429"/>
    </source>
</evidence>
<dbReference type="EMBL" id="CP049056">
    <property type="protein sequence ID" value="QIE57084.1"/>
    <property type="molecule type" value="Genomic_DNA"/>
</dbReference>
<comment type="subcellular location">
    <subcellularLocation>
        <location evidence="1">Cell inner membrane</location>
        <topology evidence="1">Multi-pass membrane protein</topology>
    </subcellularLocation>
</comment>
<feature type="transmembrane region" description="Helical" evidence="7">
    <location>
        <begin position="57"/>
        <end position="79"/>
    </location>
</feature>
<evidence type="ECO:0000256" key="2">
    <source>
        <dbReference type="ARBA" id="ARBA00022448"/>
    </source>
</evidence>
<evidence type="ECO:0000313" key="9">
    <source>
        <dbReference type="Proteomes" id="UP000503336"/>
    </source>
</evidence>
<keyword evidence="3" id="KW-1003">Cell membrane</keyword>
<feature type="transmembrane region" description="Helical" evidence="7">
    <location>
        <begin position="20"/>
        <end position="45"/>
    </location>
</feature>
<feature type="transmembrane region" description="Helical" evidence="7">
    <location>
        <begin position="352"/>
        <end position="377"/>
    </location>
</feature>
<dbReference type="AlphaFoldDB" id="A0A7L5C456"/>
<organism evidence="8 9">
    <name type="scientific">Pikeienuella piscinae</name>
    <dbReference type="NCBI Taxonomy" id="2748098"/>
    <lineage>
        <taxon>Bacteria</taxon>
        <taxon>Pseudomonadati</taxon>
        <taxon>Pseudomonadota</taxon>
        <taxon>Alphaproteobacteria</taxon>
        <taxon>Rhodobacterales</taxon>
        <taxon>Paracoccaceae</taxon>
        <taxon>Pikeienuella</taxon>
    </lineage>
</organism>
<keyword evidence="6 7" id="KW-0472">Membrane</keyword>
<dbReference type="Proteomes" id="UP000503336">
    <property type="component" value="Chromosome"/>
</dbReference>
<feature type="transmembrane region" description="Helical" evidence="7">
    <location>
        <begin position="237"/>
        <end position="263"/>
    </location>
</feature>
<dbReference type="InterPro" id="IPR052031">
    <property type="entry name" value="Membrane_Transporter-Flippase"/>
</dbReference>
<dbReference type="PIRSF" id="PIRSF006603">
    <property type="entry name" value="DinF"/>
    <property type="match status" value="1"/>
</dbReference>
<dbReference type="Pfam" id="PF01554">
    <property type="entry name" value="MatE"/>
    <property type="match status" value="2"/>
</dbReference>
<feature type="transmembrane region" description="Helical" evidence="7">
    <location>
        <begin position="415"/>
        <end position="434"/>
    </location>
</feature>
<dbReference type="InterPro" id="IPR002528">
    <property type="entry name" value="MATE_fam"/>
</dbReference>
<reference evidence="8 9" key="1">
    <citation type="submission" date="2020-02" db="EMBL/GenBank/DDBJ databases">
        <title>complete genome sequence of Rhodobacteraceae bacterium.</title>
        <authorList>
            <person name="Park J."/>
            <person name="Kim Y.-S."/>
            <person name="Kim K.-H."/>
        </authorList>
    </citation>
    <scope>NUCLEOTIDE SEQUENCE [LARGE SCALE GENOMIC DNA]</scope>
    <source>
        <strain evidence="8 9">RR4-56</strain>
    </source>
</reference>